<name>A0ACB5TMS0_AMBMO</name>
<sequence>MMVECESCQTWCHFKCIGLENESEVTTKFICPFCDLGSLAKTTKYVDENLIKKKPQFAKLKRFTIESVLKMGLISDDLALLTKVINSCCQFEQEFKKERGKLFLSDDGDEESKLKLKLYYRKLVGVSIDFDNFRKQVRERLIELNSPNSVALSPANSNGNDDQK</sequence>
<gene>
    <name evidence="1" type="ORF">Amon02_000887400</name>
</gene>
<dbReference type="Proteomes" id="UP001165064">
    <property type="component" value="Unassembled WGS sequence"/>
</dbReference>
<organism evidence="1 2">
    <name type="scientific">Ambrosiozyma monospora</name>
    <name type="common">Yeast</name>
    <name type="synonym">Endomycopsis monosporus</name>
    <dbReference type="NCBI Taxonomy" id="43982"/>
    <lineage>
        <taxon>Eukaryota</taxon>
        <taxon>Fungi</taxon>
        <taxon>Dikarya</taxon>
        <taxon>Ascomycota</taxon>
        <taxon>Saccharomycotina</taxon>
        <taxon>Pichiomycetes</taxon>
        <taxon>Pichiales</taxon>
        <taxon>Pichiaceae</taxon>
        <taxon>Ambrosiozyma</taxon>
    </lineage>
</organism>
<protein>
    <submittedName>
        <fullName evidence="1">Unnamed protein product</fullName>
    </submittedName>
</protein>
<keyword evidence="2" id="KW-1185">Reference proteome</keyword>
<comment type="caution">
    <text evidence="1">The sequence shown here is derived from an EMBL/GenBank/DDBJ whole genome shotgun (WGS) entry which is preliminary data.</text>
</comment>
<accession>A0ACB5TMS0</accession>
<evidence type="ECO:0000313" key="2">
    <source>
        <dbReference type="Proteomes" id="UP001165064"/>
    </source>
</evidence>
<dbReference type="EMBL" id="BSXS01008059">
    <property type="protein sequence ID" value="GME91299.1"/>
    <property type="molecule type" value="Genomic_DNA"/>
</dbReference>
<evidence type="ECO:0000313" key="1">
    <source>
        <dbReference type="EMBL" id="GME91299.1"/>
    </source>
</evidence>
<proteinExistence type="predicted"/>
<reference evidence="1" key="1">
    <citation type="submission" date="2023-04" db="EMBL/GenBank/DDBJ databases">
        <title>Ambrosiozyma monospora NBRC 10751.</title>
        <authorList>
            <person name="Ichikawa N."/>
            <person name="Sato H."/>
            <person name="Tonouchi N."/>
        </authorList>
    </citation>
    <scope>NUCLEOTIDE SEQUENCE</scope>
    <source>
        <strain evidence="1">NBRC 10751</strain>
    </source>
</reference>